<dbReference type="AlphaFoldDB" id="A0A4S4G4U5"/>
<dbReference type="Pfam" id="PF00724">
    <property type="entry name" value="Oxidored_FMN"/>
    <property type="match status" value="1"/>
</dbReference>
<dbReference type="GO" id="GO:0046872">
    <property type="term" value="F:metal ion binding"/>
    <property type="evidence" value="ECO:0007669"/>
    <property type="project" value="UniProtKB-KW"/>
</dbReference>
<feature type="compositionally biased region" description="Polar residues" evidence="10">
    <location>
        <begin position="55"/>
        <end position="64"/>
    </location>
</feature>
<dbReference type="Pfam" id="PF07992">
    <property type="entry name" value="Pyr_redox_2"/>
    <property type="match status" value="1"/>
</dbReference>
<evidence type="ECO:0000256" key="3">
    <source>
        <dbReference type="ARBA" id="ARBA00011048"/>
    </source>
</evidence>
<dbReference type="GO" id="GO:0010181">
    <property type="term" value="F:FMN binding"/>
    <property type="evidence" value="ECO:0007669"/>
    <property type="project" value="InterPro"/>
</dbReference>
<evidence type="ECO:0000256" key="7">
    <source>
        <dbReference type="ARBA" id="ARBA00023002"/>
    </source>
</evidence>
<evidence type="ECO:0000256" key="10">
    <source>
        <dbReference type="SAM" id="MobiDB-lite"/>
    </source>
</evidence>
<feature type="domain" description="NADH:flavin oxidoreductase/NADH oxidase N-terminal" evidence="11">
    <location>
        <begin position="83"/>
        <end position="280"/>
    </location>
</feature>
<dbReference type="PROSITE" id="PS51318">
    <property type="entry name" value="TAT"/>
    <property type="match status" value="1"/>
</dbReference>
<keyword evidence="4" id="KW-0285">Flavoprotein</keyword>
<evidence type="ECO:0000256" key="5">
    <source>
        <dbReference type="ARBA" id="ARBA00022643"/>
    </source>
</evidence>
<dbReference type="InterPro" id="IPR013785">
    <property type="entry name" value="Aldolase_TIM"/>
</dbReference>
<evidence type="ECO:0000259" key="11">
    <source>
        <dbReference type="Pfam" id="PF00724"/>
    </source>
</evidence>
<dbReference type="Gene3D" id="3.50.50.60">
    <property type="entry name" value="FAD/NAD(P)-binding domain"/>
    <property type="match status" value="1"/>
</dbReference>
<keyword evidence="8" id="KW-0408">Iron</keyword>
<keyword evidence="5" id="KW-0288">FMN</keyword>
<dbReference type="PRINTS" id="PR00469">
    <property type="entry name" value="PNDRDTASEII"/>
</dbReference>
<evidence type="ECO:0000256" key="2">
    <source>
        <dbReference type="ARBA" id="ARBA00001966"/>
    </source>
</evidence>
<dbReference type="InterPro" id="IPR001155">
    <property type="entry name" value="OxRdtase_FMN_N"/>
</dbReference>
<comment type="cofactor">
    <cofactor evidence="2">
        <name>[4Fe-4S] cluster</name>
        <dbReference type="ChEBI" id="CHEBI:49883"/>
    </cofactor>
</comment>
<dbReference type="InterPro" id="IPR023753">
    <property type="entry name" value="FAD/NAD-binding_dom"/>
</dbReference>
<dbReference type="Gene3D" id="3.40.50.720">
    <property type="entry name" value="NAD(P)-binding Rossmann-like Domain"/>
    <property type="match status" value="1"/>
</dbReference>
<dbReference type="GO" id="GO:0051536">
    <property type="term" value="F:iron-sulfur cluster binding"/>
    <property type="evidence" value="ECO:0007669"/>
    <property type="project" value="UniProtKB-KW"/>
</dbReference>
<evidence type="ECO:0000256" key="8">
    <source>
        <dbReference type="ARBA" id="ARBA00023004"/>
    </source>
</evidence>
<evidence type="ECO:0000256" key="6">
    <source>
        <dbReference type="ARBA" id="ARBA00022723"/>
    </source>
</evidence>
<name>A0A4S4G4U5_9ACTN</name>
<dbReference type="EMBL" id="SSTJ01000004">
    <property type="protein sequence ID" value="THG37642.1"/>
    <property type="molecule type" value="Genomic_DNA"/>
</dbReference>
<proteinExistence type="inferred from homology"/>
<evidence type="ECO:0000313" key="14">
    <source>
        <dbReference type="Proteomes" id="UP000308978"/>
    </source>
</evidence>
<dbReference type="PANTHER" id="PTHR42917">
    <property type="entry name" value="2,4-DIENOYL-COA REDUCTASE"/>
    <property type="match status" value="1"/>
</dbReference>
<keyword evidence="9" id="KW-0411">Iron-sulfur</keyword>
<comment type="similarity">
    <text evidence="3">In the N-terminal section; belongs to the NADH:flavin oxidoreductase/NADH oxidase family.</text>
</comment>
<evidence type="ECO:0000313" key="13">
    <source>
        <dbReference type="EMBL" id="THG37642.1"/>
    </source>
</evidence>
<dbReference type="InterPro" id="IPR051793">
    <property type="entry name" value="NADH:flavin_oxidoreductase"/>
</dbReference>
<comment type="cofactor">
    <cofactor evidence="1">
        <name>FMN</name>
        <dbReference type="ChEBI" id="CHEBI:58210"/>
    </cofactor>
</comment>
<evidence type="ECO:0000259" key="12">
    <source>
        <dbReference type="Pfam" id="PF07992"/>
    </source>
</evidence>
<keyword evidence="7" id="KW-0560">Oxidoreductase</keyword>
<dbReference type="RefSeq" id="WP_136433761.1">
    <property type="nucleotide sequence ID" value="NZ_CATAHP010000010.1"/>
</dbReference>
<comment type="caution">
    <text evidence="13">The sequence shown here is derived from an EMBL/GenBank/DDBJ whole genome shotgun (WGS) entry which is preliminary data.</text>
</comment>
<accession>A0A4S4G4U5</accession>
<evidence type="ECO:0000256" key="9">
    <source>
        <dbReference type="ARBA" id="ARBA00023014"/>
    </source>
</evidence>
<evidence type="ECO:0000256" key="4">
    <source>
        <dbReference type="ARBA" id="ARBA00022630"/>
    </source>
</evidence>
<dbReference type="InterPro" id="IPR006311">
    <property type="entry name" value="TAT_signal"/>
</dbReference>
<protein>
    <submittedName>
        <fullName evidence="13">FAD-dependent oxidoreductase</fullName>
    </submittedName>
</protein>
<reference evidence="13 14" key="1">
    <citation type="submission" date="2019-04" db="EMBL/GenBank/DDBJ databases">
        <title>Microbes associate with the intestines of laboratory mice.</title>
        <authorList>
            <person name="Navarre W."/>
            <person name="Wong E."/>
            <person name="Huang K.C."/>
            <person name="Tropini C."/>
            <person name="Ng K."/>
            <person name="Yu B."/>
        </authorList>
    </citation>
    <scope>NUCLEOTIDE SEQUENCE [LARGE SCALE GENOMIC DNA]</scope>
    <source>
        <strain evidence="13 14">NM80_B27</strain>
    </source>
</reference>
<dbReference type="SUPFAM" id="SSF51395">
    <property type="entry name" value="FMN-linked oxidoreductases"/>
    <property type="match status" value="1"/>
</dbReference>
<dbReference type="PRINTS" id="PR00368">
    <property type="entry name" value="FADPNR"/>
</dbReference>
<feature type="region of interest" description="Disordered" evidence="10">
    <location>
        <begin position="36"/>
        <end position="64"/>
    </location>
</feature>
<keyword evidence="6" id="KW-0479">Metal-binding</keyword>
<dbReference type="Gene3D" id="3.20.20.70">
    <property type="entry name" value="Aldolase class I"/>
    <property type="match status" value="1"/>
</dbReference>
<gene>
    <name evidence="13" type="ORF">E5986_04530</name>
</gene>
<dbReference type="InterPro" id="IPR036188">
    <property type="entry name" value="FAD/NAD-bd_sf"/>
</dbReference>
<dbReference type="GO" id="GO:0016491">
    <property type="term" value="F:oxidoreductase activity"/>
    <property type="evidence" value="ECO:0007669"/>
    <property type="project" value="UniProtKB-KW"/>
</dbReference>
<dbReference type="PANTHER" id="PTHR42917:SF2">
    <property type="entry name" value="2,4-DIENOYL-COA REDUCTASE [(2E)-ENOYL-COA-PRODUCING]"/>
    <property type="match status" value="1"/>
</dbReference>
<dbReference type="PROSITE" id="PS51257">
    <property type="entry name" value="PROKAR_LIPOPROTEIN"/>
    <property type="match status" value="1"/>
</dbReference>
<dbReference type="Proteomes" id="UP000308978">
    <property type="component" value="Unassembled WGS sequence"/>
</dbReference>
<sequence length="746" mass="80095">MAKNKPASLTRRTFLQGLAGGAASVGALSLAGCAPTAKTAQGTPGSEGDAGNGETALSSTGQLNPQDFDYRSNSISDFSTTTLFSPWQLGPITLPHRMVKSAAFQLAFLANNRDEYINYYLRMAKGGVKMIWVEDCANIWDVTASPLKHNYEDYDMEGLLDALHAEGAYVGYQFDTMGSKIGPLDFEENFLGNYSTEEVRSWEKVIVDIAKRLKEDGFDAFELNFAANNLGQSFLSRARNNREDEYGPQTIESRTRFAVEVIQGIKEACGPDFVVQVLINGVECSDKNLGSDAQRTTIEENKEIARLLEQAGADSLHVRLGPADSHITQFASELYFCVNGLEGATSFGGRLDFSQHFQGKARAAHSGCGIMIDIAGEIKSAVSIPVGAATYMDPAHAPDYFEEALSQGKLDFLIMNRPLCVDPEYVNKLQEGRIDEIAPCTRCLHCFYDADKSGTLLEHCRVNAANWRAYGQAMPEGFDPTPTDAPQDVMVVGGGPAGMEAARIAALRGHRVTLYEKSGSLGGLLASAEAIKGPHENLGRLRDYLARQQEVHGVEVVTNTEVDAALVKEKSPDTVIVAIGAPQAQSAFSATGKTQVLGFSEVIGAECGEHVTVLGSNVRAVDVAVFLLKEGKRVTIVTPDPLELFEKGHSVNVRHFIESAITAAGVRVWPGAQMESVGDGEITFTSDAGVSMTIPCDALVDMSDPEPNLGLLDELDGIRAIAVGDCADPFNIAEAISSGNLAARSI</sequence>
<organism evidence="13 14">
    <name type="scientific">Adlercreutzia caecimuris</name>
    <dbReference type="NCBI Taxonomy" id="671266"/>
    <lineage>
        <taxon>Bacteria</taxon>
        <taxon>Bacillati</taxon>
        <taxon>Actinomycetota</taxon>
        <taxon>Coriobacteriia</taxon>
        <taxon>Eggerthellales</taxon>
        <taxon>Eggerthellaceae</taxon>
        <taxon>Adlercreutzia</taxon>
    </lineage>
</organism>
<dbReference type="SUPFAM" id="SSF51905">
    <property type="entry name" value="FAD/NAD(P)-binding domain"/>
    <property type="match status" value="1"/>
</dbReference>
<feature type="domain" description="FAD/NAD(P)-binding" evidence="12">
    <location>
        <begin position="488"/>
        <end position="700"/>
    </location>
</feature>
<evidence type="ECO:0000256" key="1">
    <source>
        <dbReference type="ARBA" id="ARBA00001917"/>
    </source>
</evidence>